<feature type="compositionally biased region" description="Basic and acidic residues" evidence="1">
    <location>
        <begin position="56"/>
        <end position="68"/>
    </location>
</feature>
<proteinExistence type="predicted"/>
<dbReference type="Proteomes" id="UP000664534">
    <property type="component" value="Unassembled WGS sequence"/>
</dbReference>
<feature type="region of interest" description="Disordered" evidence="1">
    <location>
        <begin position="1"/>
        <end position="95"/>
    </location>
</feature>
<gene>
    <name evidence="2" type="ORF">IMSHALPRED_011006</name>
</gene>
<reference evidence="2" key="1">
    <citation type="submission" date="2021-03" db="EMBL/GenBank/DDBJ databases">
        <authorList>
            <person name="Tagirdzhanova G."/>
        </authorList>
    </citation>
    <scope>NUCLEOTIDE SEQUENCE</scope>
</reference>
<dbReference type="EMBL" id="CAJPDT010000096">
    <property type="protein sequence ID" value="CAF9937061.1"/>
    <property type="molecule type" value="Genomic_DNA"/>
</dbReference>
<feature type="region of interest" description="Disordered" evidence="1">
    <location>
        <begin position="259"/>
        <end position="372"/>
    </location>
</feature>
<feature type="compositionally biased region" description="Low complexity" evidence="1">
    <location>
        <begin position="275"/>
        <end position="287"/>
    </location>
</feature>
<accession>A0A8H3G2V6</accession>
<name>A0A8H3G2V6_9LECA</name>
<evidence type="ECO:0000313" key="3">
    <source>
        <dbReference type="Proteomes" id="UP000664534"/>
    </source>
</evidence>
<evidence type="ECO:0000313" key="2">
    <source>
        <dbReference type="EMBL" id="CAF9937061.1"/>
    </source>
</evidence>
<dbReference type="OrthoDB" id="5364312at2759"/>
<organism evidence="2 3">
    <name type="scientific">Imshaugia aleurites</name>
    <dbReference type="NCBI Taxonomy" id="172621"/>
    <lineage>
        <taxon>Eukaryota</taxon>
        <taxon>Fungi</taxon>
        <taxon>Dikarya</taxon>
        <taxon>Ascomycota</taxon>
        <taxon>Pezizomycotina</taxon>
        <taxon>Lecanoromycetes</taxon>
        <taxon>OSLEUM clade</taxon>
        <taxon>Lecanoromycetidae</taxon>
        <taxon>Lecanorales</taxon>
        <taxon>Lecanorineae</taxon>
        <taxon>Parmeliaceae</taxon>
        <taxon>Imshaugia</taxon>
    </lineage>
</organism>
<keyword evidence="3" id="KW-1185">Reference proteome</keyword>
<dbReference type="AlphaFoldDB" id="A0A8H3G2V6"/>
<dbReference type="PANTHER" id="PTHR42111:SF1">
    <property type="entry name" value="YALI0D23727P"/>
    <property type="match status" value="1"/>
</dbReference>
<feature type="compositionally biased region" description="Polar residues" evidence="1">
    <location>
        <begin position="295"/>
        <end position="309"/>
    </location>
</feature>
<protein>
    <submittedName>
        <fullName evidence="2">Uncharacterized protein</fullName>
    </submittedName>
</protein>
<feature type="compositionally biased region" description="Basic and acidic residues" evidence="1">
    <location>
        <begin position="1"/>
        <end position="17"/>
    </location>
</feature>
<evidence type="ECO:0000256" key="1">
    <source>
        <dbReference type="SAM" id="MobiDB-lite"/>
    </source>
</evidence>
<sequence length="372" mass="38233">MADRRISLSRDTGDDTGSRTSSVPLLGEGLNNVPEAGAAPEIDGKTGKRRFWGLGRKKEDDKIKKTREIMSTSNPPNRATMATTVPPKTVRSVSPIKGVGAPITQTISHPYGAPASPSRNLNSPSPGIPSPASSQIFERSVQEDGLASSASPAIPAHITTENHIPPVLDASSVAITDDHLNPDNVEIIMHSAHQPAAVTVTGAGTSEATGASWQEDLVAHPDQDDAASNYGALDSNDVRRLSFISFADVVHAEHVDHSGSVAPTISSPLAAARNRSPSPGRSPLSSQGLGGSPVASGSDSSRGLETSPSRGGYGLGSTYSGHSPPTGGELTIETMRQALRKTGSGDLSGARSAPITAAGGDAGIGEHSFRDV</sequence>
<feature type="region of interest" description="Disordered" evidence="1">
    <location>
        <begin position="107"/>
        <end position="133"/>
    </location>
</feature>
<feature type="compositionally biased region" description="Polar residues" evidence="1">
    <location>
        <begin position="69"/>
        <end position="83"/>
    </location>
</feature>
<comment type="caution">
    <text evidence="2">The sequence shown here is derived from an EMBL/GenBank/DDBJ whole genome shotgun (WGS) entry which is preliminary data.</text>
</comment>
<dbReference type="PANTHER" id="PTHR42111">
    <property type="entry name" value="YALI0D23727P"/>
    <property type="match status" value="1"/>
</dbReference>